<dbReference type="SMART" id="SM00382">
    <property type="entry name" value="AAA"/>
    <property type="match status" value="1"/>
</dbReference>
<dbReference type="InterPro" id="IPR027417">
    <property type="entry name" value="P-loop_NTPase"/>
</dbReference>
<evidence type="ECO:0000256" key="7">
    <source>
        <dbReference type="SAM" id="Phobius"/>
    </source>
</evidence>
<feature type="transmembrane region" description="Helical" evidence="7">
    <location>
        <begin position="73"/>
        <end position="92"/>
    </location>
</feature>
<keyword evidence="2 7" id="KW-0812">Transmembrane</keyword>
<dbReference type="PROSITE" id="PS50929">
    <property type="entry name" value="ABC_TM1F"/>
    <property type="match status" value="1"/>
</dbReference>
<evidence type="ECO:0000259" key="9">
    <source>
        <dbReference type="PROSITE" id="PS50929"/>
    </source>
</evidence>
<evidence type="ECO:0000313" key="11">
    <source>
        <dbReference type="Proteomes" id="UP000651010"/>
    </source>
</evidence>
<dbReference type="Proteomes" id="UP000651010">
    <property type="component" value="Unassembled WGS sequence"/>
</dbReference>
<dbReference type="InterPro" id="IPR003439">
    <property type="entry name" value="ABC_transporter-like_ATP-bd"/>
</dbReference>
<evidence type="ECO:0000313" key="10">
    <source>
        <dbReference type="EMBL" id="MBE1162381.1"/>
    </source>
</evidence>
<dbReference type="EMBL" id="JACZZA010000013">
    <property type="protein sequence ID" value="MBE1162381.1"/>
    <property type="molecule type" value="Genomic_DNA"/>
</dbReference>
<feature type="transmembrane region" description="Helical" evidence="7">
    <location>
        <begin position="29"/>
        <end position="53"/>
    </location>
</feature>
<dbReference type="GO" id="GO:0005524">
    <property type="term" value="F:ATP binding"/>
    <property type="evidence" value="ECO:0007669"/>
    <property type="project" value="UniProtKB-KW"/>
</dbReference>
<accession>A0ABR9GED1</accession>
<feature type="domain" description="ABC transmembrane type-1" evidence="9">
    <location>
        <begin position="35"/>
        <end position="317"/>
    </location>
</feature>
<evidence type="ECO:0000256" key="1">
    <source>
        <dbReference type="ARBA" id="ARBA00004651"/>
    </source>
</evidence>
<dbReference type="Gene3D" id="1.20.1560.10">
    <property type="entry name" value="ABC transporter type 1, transmembrane domain"/>
    <property type="match status" value="1"/>
</dbReference>
<organism evidence="10 11">
    <name type="scientific">Dyella acidiphila</name>
    <dbReference type="NCBI Taxonomy" id="2775866"/>
    <lineage>
        <taxon>Bacteria</taxon>
        <taxon>Pseudomonadati</taxon>
        <taxon>Pseudomonadota</taxon>
        <taxon>Gammaproteobacteria</taxon>
        <taxon>Lysobacterales</taxon>
        <taxon>Rhodanobacteraceae</taxon>
        <taxon>Dyella</taxon>
    </lineage>
</organism>
<dbReference type="SUPFAM" id="SSF90123">
    <property type="entry name" value="ABC transporter transmembrane region"/>
    <property type="match status" value="1"/>
</dbReference>
<dbReference type="InterPro" id="IPR039421">
    <property type="entry name" value="Type_1_exporter"/>
</dbReference>
<dbReference type="InterPro" id="IPR036640">
    <property type="entry name" value="ABC1_TM_sf"/>
</dbReference>
<comment type="caution">
    <text evidence="10">The sequence shown here is derived from an EMBL/GenBank/DDBJ whole genome shotgun (WGS) entry which is preliminary data.</text>
</comment>
<dbReference type="Pfam" id="PF00664">
    <property type="entry name" value="ABC_membrane"/>
    <property type="match status" value="1"/>
</dbReference>
<feature type="transmembrane region" description="Helical" evidence="7">
    <location>
        <begin position="263"/>
        <end position="283"/>
    </location>
</feature>
<dbReference type="Pfam" id="PF00005">
    <property type="entry name" value="ABC_tran"/>
    <property type="match status" value="1"/>
</dbReference>
<dbReference type="PANTHER" id="PTHR24221">
    <property type="entry name" value="ATP-BINDING CASSETTE SUB-FAMILY B"/>
    <property type="match status" value="1"/>
</dbReference>
<keyword evidence="3" id="KW-0547">Nucleotide-binding</keyword>
<evidence type="ECO:0000259" key="8">
    <source>
        <dbReference type="PROSITE" id="PS50893"/>
    </source>
</evidence>
<dbReference type="PROSITE" id="PS50893">
    <property type="entry name" value="ABC_TRANSPORTER_2"/>
    <property type="match status" value="1"/>
</dbReference>
<evidence type="ECO:0000256" key="5">
    <source>
        <dbReference type="ARBA" id="ARBA00022989"/>
    </source>
</evidence>
<dbReference type="InterPro" id="IPR011527">
    <property type="entry name" value="ABC1_TM_dom"/>
</dbReference>
<evidence type="ECO:0000256" key="6">
    <source>
        <dbReference type="ARBA" id="ARBA00023136"/>
    </source>
</evidence>
<name>A0ABR9GED1_9GAMM</name>
<dbReference type="PANTHER" id="PTHR24221:SF632">
    <property type="entry name" value="ATP-DEPENDENT LIPID A-CORE FLIPPASE"/>
    <property type="match status" value="1"/>
</dbReference>
<keyword evidence="6 7" id="KW-0472">Membrane</keyword>
<gene>
    <name evidence="10" type="ORF">IGX34_18505</name>
</gene>
<dbReference type="Gene3D" id="3.40.50.300">
    <property type="entry name" value="P-loop containing nucleotide triphosphate hydrolases"/>
    <property type="match status" value="1"/>
</dbReference>
<dbReference type="InterPro" id="IPR017871">
    <property type="entry name" value="ABC_transporter-like_CS"/>
</dbReference>
<keyword evidence="4 10" id="KW-0067">ATP-binding</keyword>
<proteinExistence type="predicted"/>
<sequence>MPDQPATAPGRSRDLPVVLRHMLAGVSPLTMLSYLALSLGGALAGGLAAVWLVPLVQPGHALVLAGHSFDVRGGVAVQVAAFAAVTAVFALLRWQAARLGARLAGHYGMGLRREVHARLVDASLPSLANATSAEIANVLTHNAELITQGFNALMQLLVAMVTAIVSLGLAFWISPTLVLAMPSFALLAMLASRVSSREQERVSRQYIVDMTQLFWLSEDFPQRLRHVRSFGKEPAEKAGYGAVSARIAHGYRRHLELIASGRLMLELLAAAGLALIFLLAYRVHGADQASLIAVCLLLGRLLPYLVLTRQSFHQLRSAVPAFELWQRYMQLDADRAPAAPARATHAAGVLHIEQLRLAPPLSGVDVQDFSLLPGALTLVCGDSGIGKSSLIDVLAGMVQPAAFAARIGGRAVGFEEYRELVRHGAYLSQSVRPWQRSVRECLLWAAPEATDELMRRALADVGLDRRLATSSEGLDTALSDASSRLSGGELQRLLLAQVILRQPFMALLDEATSALDEVSELAVLAAVRRRLPHTILVVVSHRSSVEAIADNGLTIGGGAERTATAFKTAINGH</sequence>
<dbReference type="RefSeq" id="WP_192557224.1">
    <property type="nucleotide sequence ID" value="NZ_JACZZA010000013.1"/>
</dbReference>
<dbReference type="InterPro" id="IPR003593">
    <property type="entry name" value="AAA+_ATPase"/>
</dbReference>
<dbReference type="PROSITE" id="PS00211">
    <property type="entry name" value="ABC_TRANSPORTER_1"/>
    <property type="match status" value="1"/>
</dbReference>
<keyword evidence="11" id="KW-1185">Reference proteome</keyword>
<evidence type="ECO:0000256" key="3">
    <source>
        <dbReference type="ARBA" id="ARBA00022741"/>
    </source>
</evidence>
<comment type="subcellular location">
    <subcellularLocation>
        <location evidence="1">Cell membrane</location>
        <topology evidence="1">Multi-pass membrane protein</topology>
    </subcellularLocation>
</comment>
<evidence type="ECO:0000256" key="2">
    <source>
        <dbReference type="ARBA" id="ARBA00022692"/>
    </source>
</evidence>
<evidence type="ECO:0000256" key="4">
    <source>
        <dbReference type="ARBA" id="ARBA00022840"/>
    </source>
</evidence>
<keyword evidence="5 7" id="KW-1133">Transmembrane helix</keyword>
<reference evidence="10 11" key="1">
    <citation type="submission" date="2020-09" db="EMBL/GenBank/DDBJ databases">
        <title>Dyella sp. 7MK23 isolated from forest soil.</title>
        <authorList>
            <person name="Fu J."/>
        </authorList>
    </citation>
    <scope>NUCLEOTIDE SEQUENCE [LARGE SCALE GENOMIC DNA]</scope>
    <source>
        <strain evidence="10 11">7MK23</strain>
    </source>
</reference>
<feature type="transmembrane region" description="Helical" evidence="7">
    <location>
        <begin position="289"/>
        <end position="307"/>
    </location>
</feature>
<feature type="transmembrane region" description="Helical" evidence="7">
    <location>
        <begin position="179"/>
        <end position="196"/>
    </location>
</feature>
<feature type="transmembrane region" description="Helical" evidence="7">
    <location>
        <begin position="152"/>
        <end position="173"/>
    </location>
</feature>
<protein>
    <submittedName>
        <fullName evidence="10">ABC transporter ATP-binding protein</fullName>
    </submittedName>
</protein>
<dbReference type="SUPFAM" id="SSF52540">
    <property type="entry name" value="P-loop containing nucleoside triphosphate hydrolases"/>
    <property type="match status" value="1"/>
</dbReference>
<feature type="domain" description="ABC transporter" evidence="8">
    <location>
        <begin position="344"/>
        <end position="571"/>
    </location>
</feature>